<reference evidence="3 4" key="1">
    <citation type="journal article" date="2014" name="Genome Announc.">
        <title>Draft Genome Sequences of Marine Flavobacterium Algibacter lectus Strains SS8 and NR4.</title>
        <authorList>
            <person name="Takatani N."/>
            <person name="Nakanishi M."/>
            <person name="Meirelles P."/>
            <person name="Mino S."/>
            <person name="Suda W."/>
            <person name="Oshima K."/>
            <person name="Hattori M."/>
            <person name="Ohkuma M."/>
            <person name="Hosokawa M."/>
            <person name="Miyashita K."/>
            <person name="Thompson F.L."/>
            <person name="Niwa A."/>
            <person name="Sawabe T."/>
            <person name="Sawabe T."/>
        </authorList>
    </citation>
    <scope>NUCLEOTIDE SEQUENCE [LARGE SCALE GENOMIC DNA]</scope>
    <source>
        <strain evidence="2">JCM 19274</strain>
        <strain evidence="1 4">JCM 19300</strain>
        <strain evidence="3">JCM19274</strain>
    </source>
</reference>
<dbReference type="EMBL" id="BBNQ01000008">
    <property type="protein sequence ID" value="GAL62875.1"/>
    <property type="molecule type" value="Genomic_DNA"/>
</dbReference>
<sequence>MDSVKLAVLGLGSQTTTFYISELNRLYNEKHGGYSTCPLIMWNANFDAINSLLPNISEELNVLTQDCINEIEKLDISHVLVPNITLHESIDQIEVQKNILHPVYLTVAKIKSLNLSKIVLMASEYTMNSAYIRSVFTANGIEIEIPSQEDRVQIDTFRKQVYAKQESQAGIVSFQKIIEKYTIKNTVLLACTELSIFKPKNNTRFLDMVEIQIREAISLV</sequence>
<evidence type="ECO:0000313" key="4">
    <source>
        <dbReference type="Proteomes" id="UP000029644"/>
    </source>
</evidence>
<dbReference type="Pfam" id="PF01177">
    <property type="entry name" value="Asp_Glu_race"/>
    <property type="match status" value="1"/>
</dbReference>
<dbReference type="GO" id="GO:0047661">
    <property type="term" value="F:amino-acid racemase activity"/>
    <property type="evidence" value="ECO:0007669"/>
    <property type="project" value="InterPro"/>
</dbReference>
<dbReference type="Proteomes" id="UP000029644">
    <property type="component" value="Unassembled WGS sequence"/>
</dbReference>
<proteinExistence type="predicted"/>
<dbReference type="Proteomes" id="UP000029643">
    <property type="component" value="Unassembled WGS sequence"/>
</dbReference>
<dbReference type="EMBL" id="BBNU01000007">
    <property type="protein sequence ID" value="GAL79625.1"/>
    <property type="molecule type" value="Genomic_DNA"/>
</dbReference>
<dbReference type="STRING" id="221126.SAMN04489722_10447"/>
<dbReference type="SUPFAM" id="SSF53681">
    <property type="entry name" value="Aspartate/glutamate racemase"/>
    <property type="match status" value="2"/>
</dbReference>
<evidence type="ECO:0000313" key="2">
    <source>
        <dbReference type="EMBL" id="GAL79625.1"/>
    </source>
</evidence>
<comment type="caution">
    <text evidence="1">The sequence shown here is derived from an EMBL/GenBank/DDBJ whole genome shotgun (WGS) entry which is preliminary data.</text>
</comment>
<dbReference type="InterPro" id="IPR001920">
    <property type="entry name" value="Asp/Glu_race"/>
</dbReference>
<gene>
    <name evidence="2" type="ORF">JCM19274_3037</name>
    <name evidence="1" type="ORF">JCM19300_3443</name>
</gene>
<dbReference type="AlphaFoldDB" id="A0A090VDK5"/>
<dbReference type="Gene3D" id="3.40.50.1860">
    <property type="match status" value="2"/>
</dbReference>
<organism evidence="1 4">
    <name type="scientific">Algibacter lectus</name>
    <dbReference type="NCBI Taxonomy" id="221126"/>
    <lineage>
        <taxon>Bacteria</taxon>
        <taxon>Pseudomonadati</taxon>
        <taxon>Bacteroidota</taxon>
        <taxon>Flavobacteriia</taxon>
        <taxon>Flavobacteriales</taxon>
        <taxon>Flavobacteriaceae</taxon>
        <taxon>Algibacter</taxon>
    </lineage>
</organism>
<evidence type="ECO:0000313" key="3">
    <source>
        <dbReference type="Proteomes" id="UP000029643"/>
    </source>
</evidence>
<evidence type="ECO:0000313" key="1">
    <source>
        <dbReference type="EMBL" id="GAL62875.1"/>
    </source>
</evidence>
<name>A0A090VDK5_9FLAO</name>
<dbReference type="OrthoDB" id="9803739at2"/>
<protein>
    <submittedName>
        <fullName evidence="1 2">Uncharacterized protein YgeA of aspartate</fullName>
    </submittedName>
</protein>
<dbReference type="RefSeq" id="WP_042497576.1">
    <property type="nucleotide sequence ID" value="NZ_CP151840.1"/>
</dbReference>
<dbReference type="InterPro" id="IPR015942">
    <property type="entry name" value="Asp/Glu/hydantoin_racemase"/>
</dbReference>
<accession>A0A090VDK5</accession>